<protein>
    <submittedName>
        <fullName evidence="8">Polygalacturonase</fullName>
    </submittedName>
</protein>
<evidence type="ECO:0000256" key="1">
    <source>
        <dbReference type="ARBA" id="ARBA00008834"/>
    </source>
</evidence>
<dbReference type="PROSITE" id="PS00502">
    <property type="entry name" value="POLYGALACTURONASE"/>
    <property type="match status" value="1"/>
</dbReference>
<dbReference type="Pfam" id="PF00295">
    <property type="entry name" value="Glyco_hydro_28"/>
    <property type="match status" value="1"/>
</dbReference>
<feature type="transmembrane region" description="Helical" evidence="6">
    <location>
        <begin position="489"/>
        <end position="509"/>
    </location>
</feature>
<dbReference type="InterPro" id="IPR011050">
    <property type="entry name" value="Pectin_lyase_fold/virulence"/>
</dbReference>
<dbReference type="InterPro" id="IPR006626">
    <property type="entry name" value="PbH1"/>
</dbReference>
<dbReference type="EMBL" id="WJQU01000002">
    <property type="protein sequence ID" value="KAJ6643106.1"/>
    <property type="molecule type" value="Genomic_DNA"/>
</dbReference>
<dbReference type="OrthoDB" id="187139at2759"/>
<dbReference type="InterPro" id="IPR051801">
    <property type="entry name" value="GH28_Enzymes"/>
</dbReference>
<comment type="caution">
    <text evidence="8">The sequence shown here is derived from an EMBL/GenBank/DDBJ whole genome shotgun (WGS) entry which is preliminary data.</text>
</comment>
<feature type="signal peptide" evidence="7">
    <location>
        <begin position="1"/>
        <end position="22"/>
    </location>
</feature>
<feature type="active site" evidence="4">
    <location>
        <position position="327"/>
    </location>
</feature>
<evidence type="ECO:0000256" key="7">
    <source>
        <dbReference type="SAM" id="SignalP"/>
    </source>
</evidence>
<evidence type="ECO:0000256" key="6">
    <source>
        <dbReference type="SAM" id="Phobius"/>
    </source>
</evidence>
<evidence type="ECO:0000313" key="8">
    <source>
        <dbReference type="EMBL" id="KAJ6643106.1"/>
    </source>
</evidence>
<proteinExistence type="inferred from homology"/>
<dbReference type="PANTHER" id="PTHR31339:SF9">
    <property type="entry name" value="PLASMIN AND FIBRONECTIN-BINDING PROTEIN A"/>
    <property type="match status" value="1"/>
</dbReference>
<name>A0A9Q0N4U4_9DIPT</name>
<keyword evidence="3 5" id="KW-0326">Glycosidase</keyword>
<keyword evidence="2 5" id="KW-0378">Hydrolase</keyword>
<organism evidence="8 9">
    <name type="scientific">Pseudolycoriella hygida</name>
    <dbReference type="NCBI Taxonomy" id="35572"/>
    <lineage>
        <taxon>Eukaryota</taxon>
        <taxon>Metazoa</taxon>
        <taxon>Ecdysozoa</taxon>
        <taxon>Arthropoda</taxon>
        <taxon>Hexapoda</taxon>
        <taxon>Insecta</taxon>
        <taxon>Pterygota</taxon>
        <taxon>Neoptera</taxon>
        <taxon>Endopterygota</taxon>
        <taxon>Diptera</taxon>
        <taxon>Nematocera</taxon>
        <taxon>Sciaroidea</taxon>
        <taxon>Sciaridae</taxon>
        <taxon>Pseudolycoriella</taxon>
    </lineage>
</organism>
<dbReference type="Gene3D" id="2.160.20.10">
    <property type="entry name" value="Single-stranded right-handed beta-helix, Pectin lyase-like"/>
    <property type="match status" value="1"/>
</dbReference>
<keyword evidence="9" id="KW-1185">Reference proteome</keyword>
<comment type="similarity">
    <text evidence="1 5">Belongs to the glycosyl hydrolase 28 family.</text>
</comment>
<reference evidence="8" key="1">
    <citation type="submission" date="2022-07" db="EMBL/GenBank/DDBJ databases">
        <authorList>
            <person name="Trinca V."/>
            <person name="Uliana J.V.C."/>
            <person name="Torres T.T."/>
            <person name="Ward R.J."/>
            <person name="Monesi N."/>
        </authorList>
    </citation>
    <scope>NUCLEOTIDE SEQUENCE</scope>
    <source>
        <strain evidence="8">HSMRA1968</strain>
        <tissue evidence="8">Whole embryos</tissue>
    </source>
</reference>
<evidence type="ECO:0000256" key="2">
    <source>
        <dbReference type="ARBA" id="ARBA00022801"/>
    </source>
</evidence>
<evidence type="ECO:0000256" key="3">
    <source>
        <dbReference type="ARBA" id="ARBA00023295"/>
    </source>
</evidence>
<dbReference type="InterPro" id="IPR012334">
    <property type="entry name" value="Pectin_lyas_fold"/>
</dbReference>
<dbReference type="InterPro" id="IPR000743">
    <property type="entry name" value="Glyco_hydro_28"/>
</dbReference>
<dbReference type="GO" id="GO:0004650">
    <property type="term" value="F:polygalacturonase activity"/>
    <property type="evidence" value="ECO:0007669"/>
    <property type="project" value="InterPro"/>
</dbReference>
<keyword evidence="6" id="KW-0472">Membrane</keyword>
<sequence>MIRKSVISSALIFAISFSFVECQNDDPWHMVQDILSRISPPQIPDRRCNILDFNAVRSPNDDDVEAPPSTVDANTNAFKNAIQSCHDLGGGTVYVPEGTYITSAITLLSNISLEVSSGAIIRFTRDTTKYPIVFTRWEGIELMNYSPFIYAFEAENIAITGSGIIDGNCDCEHWWPWKGTWSRQCWVTVPENQTNARNALFQMAEDNVPVEQRVFGEGHFLRPQFIQPYRSKNVLIENVTILNSPMWIVHPVLCENVIVRNINITSLGPNSDGVDPESCKDVWIYRVYFQSGDDDIAIKSGRNADGRRINVPSENIVIQNCTMADGHGGITLGSCISGGVRNIFAENCYLDSPNLDTAIRVKNNALRGGLLEKFYLRNIRVGQVAKQVVEVDFYYEEGPNADFVPVLKEVFIDNVNVTGGAPYSMVVKGYPSPNSSYIEMTLSNINFAGLKNTPHYIVENVDSINFSEVKVQIWQQWNTTDESSSAQSFGASALIILGITIFFNILVSLN</sequence>
<keyword evidence="6" id="KW-1133">Transmembrane helix</keyword>
<dbReference type="PANTHER" id="PTHR31339">
    <property type="entry name" value="PECTIN LYASE-RELATED"/>
    <property type="match status" value="1"/>
</dbReference>
<dbReference type="GO" id="GO:0005975">
    <property type="term" value="P:carbohydrate metabolic process"/>
    <property type="evidence" value="ECO:0007669"/>
    <property type="project" value="InterPro"/>
</dbReference>
<keyword evidence="6" id="KW-0812">Transmembrane</keyword>
<dbReference type="AlphaFoldDB" id="A0A9Q0N4U4"/>
<gene>
    <name evidence="8" type="ORF">Bhyg_08062</name>
</gene>
<keyword evidence="7" id="KW-0732">Signal</keyword>
<evidence type="ECO:0000256" key="4">
    <source>
        <dbReference type="PROSITE-ProRule" id="PRU10052"/>
    </source>
</evidence>
<evidence type="ECO:0000313" key="9">
    <source>
        <dbReference type="Proteomes" id="UP001151699"/>
    </source>
</evidence>
<feature type="chain" id="PRO_5040465973" evidence="7">
    <location>
        <begin position="23"/>
        <end position="510"/>
    </location>
</feature>
<dbReference type="Proteomes" id="UP001151699">
    <property type="component" value="Chromosome B"/>
</dbReference>
<accession>A0A9Q0N4U4</accession>
<dbReference type="SMART" id="SM00710">
    <property type="entry name" value="PbH1"/>
    <property type="match status" value="5"/>
</dbReference>
<dbReference type="SUPFAM" id="SSF51126">
    <property type="entry name" value="Pectin lyase-like"/>
    <property type="match status" value="1"/>
</dbReference>
<evidence type="ECO:0000256" key="5">
    <source>
        <dbReference type="RuleBase" id="RU361169"/>
    </source>
</evidence>